<dbReference type="UniPathway" id="UPA00034">
    <property type="reaction ID" value="UER00025"/>
</dbReference>
<evidence type="ECO:0000256" key="5">
    <source>
        <dbReference type="ARBA" id="ARBA00022605"/>
    </source>
</evidence>
<dbReference type="OrthoDB" id="9805408at2"/>
<evidence type="ECO:0000256" key="3">
    <source>
        <dbReference type="ARBA" id="ARBA00013080"/>
    </source>
</evidence>
<comment type="catalytic activity">
    <reaction evidence="8 9">
        <text>(2S,6S)-2,6-diaminopimelate = meso-2,6-diaminopimelate</text>
        <dbReference type="Rhea" id="RHEA:15393"/>
        <dbReference type="ChEBI" id="CHEBI:57609"/>
        <dbReference type="ChEBI" id="CHEBI:57791"/>
        <dbReference type="EC" id="5.1.1.7"/>
    </reaction>
</comment>
<comment type="caution">
    <text evidence="9">Lacks conserved residue(s) required for the propagation of feature annotation.</text>
</comment>
<evidence type="ECO:0000313" key="11">
    <source>
        <dbReference type="EMBL" id="ANH78314.1"/>
    </source>
</evidence>
<feature type="binding site" evidence="9">
    <location>
        <position position="63"/>
    </location>
    <ligand>
        <name>substrate</name>
    </ligand>
</feature>
<dbReference type="InterPro" id="IPR053407">
    <property type="entry name" value="DAP_Epimerase"/>
</dbReference>
<reference evidence="11 12" key="1">
    <citation type="submission" date="2016-03" db="EMBL/GenBank/DDBJ databases">
        <title>Culture-independent genomics supports pathogen discovery for uncultivable bacteria within the genus Chlamydia.</title>
        <authorList>
            <person name="Taylor-Brown A."/>
            <person name="Bachmann N.L."/>
            <person name="Borel N."/>
            <person name="Polkinghorne A."/>
        </authorList>
    </citation>
    <scope>NUCLEOTIDE SEQUENCE [LARGE SCALE GENOMIC DNA]</scope>
    <source>
        <strain evidence="11 12">2742-308</strain>
    </source>
</reference>
<dbReference type="PATRIC" id="fig|1806891.3.peg.137"/>
<evidence type="ECO:0000256" key="8">
    <source>
        <dbReference type="ARBA" id="ARBA00051712"/>
    </source>
</evidence>
<keyword evidence="4 9" id="KW-0963">Cytoplasm</keyword>
<feature type="binding site" evidence="9">
    <location>
        <position position="179"/>
    </location>
    <ligand>
        <name>substrate</name>
    </ligand>
</feature>
<dbReference type="Gene3D" id="3.10.310.10">
    <property type="entry name" value="Diaminopimelate Epimerase, Chain A, domain 1"/>
    <property type="match status" value="2"/>
</dbReference>
<dbReference type="NCBIfam" id="TIGR00652">
    <property type="entry name" value="DapF"/>
    <property type="match status" value="1"/>
</dbReference>
<dbReference type="EC" id="5.1.1.7" evidence="3 9"/>
<dbReference type="NCBIfam" id="NF038284">
    <property type="entry name" value="bifunc_DapF"/>
    <property type="match status" value="1"/>
</dbReference>
<dbReference type="GO" id="GO:0008837">
    <property type="term" value="F:diaminopimelate epimerase activity"/>
    <property type="evidence" value="ECO:0007669"/>
    <property type="project" value="UniProtKB-UniRule"/>
</dbReference>
<keyword evidence="12" id="KW-1185">Reference proteome</keyword>
<dbReference type="GO" id="GO:0005829">
    <property type="term" value="C:cytosol"/>
    <property type="evidence" value="ECO:0007669"/>
    <property type="project" value="TreeGrafter"/>
</dbReference>
<feature type="binding site" evidence="9">
    <location>
        <position position="20"/>
    </location>
    <ligand>
        <name>substrate</name>
    </ligand>
</feature>
<dbReference type="Proteomes" id="UP000078162">
    <property type="component" value="Chromosome"/>
</dbReference>
<protein>
    <recommendedName>
        <fullName evidence="3 9">Diaminopimelate epimerase</fullName>
        <shortName evidence="9">DAP epimerase</shortName>
        <ecNumber evidence="3 9">5.1.1.7</ecNumber>
    </recommendedName>
    <alternativeName>
        <fullName evidence="9">PLP-independent amino acid racemase</fullName>
    </alternativeName>
</protein>
<feature type="site" description="Could be important to modulate the pK values of the two catalytic cysteine residues" evidence="9">
    <location>
        <position position="147"/>
    </location>
</feature>
<feature type="binding site" evidence="9">
    <location>
        <begin position="197"/>
        <end position="198"/>
    </location>
    <ligand>
        <name>substrate</name>
    </ligand>
</feature>
<dbReference type="STRING" id="1806891.Cs308_0143"/>
<dbReference type="KEGG" id="csaz:Cs308_0143"/>
<comment type="subcellular location">
    <subcellularLocation>
        <location evidence="9">Cytoplasm</location>
    </subcellularLocation>
</comment>
<dbReference type="HAMAP" id="MF_00197">
    <property type="entry name" value="DAP_epimerase"/>
    <property type="match status" value="1"/>
</dbReference>
<comment type="function">
    <text evidence="9">Catalyzes the stereoinversion of LL-2,6-diaminopimelate (L,L-DAP) to meso-diaminopimelate (meso-DAP), a precursor of L-lysine and an essential component of the bacterial peptidoglycan.</text>
</comment>
<comment type="pathway">
    <text evidence="1 9">Amino-acid biosynthesis; L-lysine biosynthesis via DAP pathway; DL-2,6-diaminopimelate from LL-2,6-diaminopimelate: step 1/1.</text>
</comment>
<dbReference type="GO" id="GO:0009089">
    <property type="term" value="P:lysine biosynthetic process via diaminopimelate"/>
    <property type="evidence" value="ECO:0007669"/>
    <property type="project" value="UniProtKB-UniRule"/>
</dbReference>
<feature type="site" description="Could be important to modulate the pK values of the two catalytic cysteine residues" evidence="9">
    <location>
        <position position="197"/>
    </location>
</feature>
<comment type="similarity">
    <text evidence="2 9">Belongs to the diaminopimelate epimerase family.</text>
</comment>
<dbReference type="PANTHER" id="PTHR31689">
    <property type="entry name" value="DIAMINOPIMELATE EPIMERASE, CHLOROPLASTIC"/>
    <property type="match status" value="1"/>
</dbReference>
<dbReference type="AlphaFoldDB" id="A0A1A9HW93"/>
<feature type="active site" description="Proton acceptor" evidence="9">
    <location>
        <position position="207"/>
    </location>
</feature>
<dbReference type="PANTHER" id="PTHR31689:SF0">
    <property type="entry name" value="DIAMINOPIMELATE EPIMERASE"/>
    <property type="match status" value="1"/>
</dbReference>
<dbReference type="InterPro" id="IPR018510">
    <property type="entry name" value="DAP_epimerase_AS"/>
</dbReference>
<evidence type="ECO:0000256" key="6">
    <source>
        <dbReference type="ARBA" id="ARBA00023154"/>
    </source>
</evidence>
<feature type="active site" evidence="10">
    <location>
        <position position="72"/>
    </location>
</feature>
<evidence type="ECO:0000256" key="7">
    <source>
        <dbReference type="ARBA" id="ARBA00023235"/>
    </source>
</evidence>
<evidence type="ECO:0000256" key="1">
    <source>
        <dbReference type="ARBA" id="ARBA00005196"/>
    </source>
</evidence>
<evidence type="ECO:0000256" key="4">
    <source>
        <dbReference type="ARBA" id="ARBA00022490"/>
    </source>
</evidence>
<dbReference type="InterPro" id="IPR001653">
    <property type="entry name" value="DAP_epimerase_DapF"/>
</dbReference>
<evidence type="ECO:0000256" key="10">
    <source>
        <dbReference type="PROSITE-ProRule" id="PRU10125"/>
    </source>
</evidence>
<dbReference type="EMBL" id="CP014639">
    <property type="protein sequence ID" value="ANH78314.1"/>
    <property type="molecule type" value="Genomic_DNA"/>
</dbReference>
<keyword evidence="6 9" id="KW-0457">Lysine biosynthesis</keyword>
<comment type="subunit">
    <text evidence="9">Homodimer.</text>
</comment>
<dbReference type="PROSITE" id="PS01326">
    <property type="entry name" value="DAP_EPIMERASE"/>
    <property type="match status" value="1"/>
</dbReference>
<feature type="binding site" evidence="9">
    <location>
        <begin position="208"/>
        <end position="209"/>
    </location>
    <ligand>
        <name>substrate</name>
    </ligand>
</feature>
<evidence type="ECO:0000256" key="9">
    <source>
        <dbReference type="HAMAP-Rule" id="MF_00197"/>
    </source>
</evidence>
<accession>A0A1A9HW93</accession>
<keyword evidence="5 9" id="KW-0028">Amino-acid biosynthesis</keyword>
<feature type="binding site" evidence="9">
    <location>
        <begin position="73"/>
        <end position="74"/>
    </location>
    <ligand>
        <name>substrate</name>
    </ligand>
</feature>
<keyword evidence="7 9" id="KW-0413">Isomerase</keyword>
<evidence type="ECO:0000256" key="2">
    <source>
        <dbReference type="ARBA" id="ARBA00010219"/>
    </source>
</evidence>
<sequence>MGFSSLLTICKYSLYSGAGNRFLLSEELPSIQTICSLCEKTKTDGFLFLSPSLCADARLTIFNSDGSRPAMCGNGLRCVIAHLAQRFGRNDISVDTDCGVYSGYFYSWERVLVDMSLPEWHVSTYQLKLANFSHLYEVFFVHTGVPHAVLFFPELTTLDILSLGRFLRHHPQFAPQGVNVNFVEVLGIGKLRLRTYERGLEKESPACGTGAVAATLAVLKCYEWQEERVELFTWHNISMAVNLQQGRVYLEGPVTRFDSPSSSLCYELC</sequence>
<name>A0A1A9HW93_9CHLA</name>
<organism evidence="11 12">
    <name type="scientific">Candidatus Chlamydia sanziniae</name>
    <dbReference type="NCBI Taxonomy" id="1806891"/>
    <lineage>
        <taxon>Bacteria</taxon>
        <taxon>Pseudomonadati</taxon>
        <taxon>Chlamydiota</taxon>
        <taxon>Chlamydiia</taxon>
        <taxon>Chlamydiales</taxon>
        <taxon>Chlamydiaceae</taxon>
        <taxon>Chlamydia/Chlamydophila group</taxon>
        <taxon>Chlamydia</taxon>
    </lineage>
</organism>
<feature type="active site" description="Proton donor" evidence="9">
    <location>
        <position position="72"/>
    </location>
</feature>
<dbReference type="SUPFAM" id="SSF54506">
    <property type="entry name" value="Diaminopimelate epimerase-like"/>
    <property type="match status" value="2"/>
</dbReference>
<dbReference type="RefSeq" id="WP_066481376.1">
    <property type="nucleotide sequence ID" value="NZ_CP014639.1"/>
</dbReference>
<dbReference type="Pfam" id="PF01678">
    <property type="entry name" value="DAP_epimerase"/>
    <property type="match status" value="2"/>
</dbReference>
<gene>
    <name evidence="9" type="primary">dapF</name>
    <name evidence="11" type="ORF">Cs308_0143</name>
</gene>
<proteinExistence type="inferred from homology"/>
<evidence type="ECO:0000313" key="12">
    <source>
        <dbReference type="Proteomes" id="UP000078162"/>
    </source>
</evidence>